<dbReference type="PANTHER" id="PTHR47268:SF4">
    <property type="entry name" value="ACYLPHOSPHATASE"/>
    <property type="match status" value="1"/>
</dbReference>
<keyword evidence="13" id="KW-1185">Reference proteome</keyword>
<evidence type="ECO:0000256" key="7">
    <source>
        <dbReference type="HAMAP-Rule" id="MF_01450"/>
    </source>
</evidence>
<feature type="active site" evidence="7 8">
    <location>
        <position position="38"/>
    </location>
</feature>
<dbReference type="PROSITE" id="PS51160">
    <property type="entry name" value="ACYLPHOSPHATASE_3"/>
    <property type="match status" value="1"/>
</dbReference>
<accession>A0A376DHI6</accession>
<dbReference type="SUPFAM" id="SSF54975">
    <property type="entry name" value="Acylphosphatase/BLUF domain-like"/>
    <property type="match status" value="1"/>
</dbReference>
<dbReference type="RefSeq" id="WP_024524301.1">
    <property type="nucleotide sequence ID" value="NZ_CP016043.1"/>
</dbReference>
<keyword evidence="4 7" id="KW-0378">Hydrolase</keyword>
<gene>
    <name evidence="12" type="primary">yccX</name>
    <name evidence="11" type="ORF">A9798_10320</name>
    <name evidence="12" type="ORF">NCTC12121_02242</name>
</gene>
<dbReference type="EC" id="3.6.1.7" evidence="2 7"/>
<evidence type="ECO:0000313" key="14">
    <source>
        <dbReference type="Proteomes" id="UP000255248"/>
    </source>
</evidence>
<dbReference type="InterPro" id="IPR028627">
    <property type="entry name" value="Acylphosphatase_bac"/>
</dbReference>
<feature type="domain" description="Acylphosphatase-like" evidence="10">
    <location>
        <begin position="5"/>
        <end position="92"/>
    </location>
</feature>
<comment type="catalytic activity">
    <reaction evidence="6 7 8">
        <text>an acyl phosphate + H2O = a carboxylate + phosphate + H(+)</text>
        <dbReference type="Rhea" id="RHEA:14965"/>
        <dbReference type="ChEBI" id="CHEBI:15377"/>
        <dbReference type="ChEBI" id="CHEBI:15378"/>
        <dbReference type="ChEBI" id="CHEBI:29067"/>
        <dbReference type="ChEBI" id="CHEBI:43474"/>
        <dbReference type="ChEBI" id="CHEBI:59918"/>
        <dbReference type="EC" id="3.6.1.7"/>
    </reaction>
</comment>
<name>A0A376DHI6_9GAMM</name>
<proteinExistence type="inferred from homology"/>
<organism evidence="12 14">
    <name type="scientific">Edwardsiella hoshinae</name>
    <dbReference type="NCBI Taxonomy" id="93378"/>
    <lineage>
        <taxon>Bacteria</taxon>
        <taxon>Pseudomonadati</taxon>
        <taxon>Pseudomonadota</taxon>
        <taxon>Gammaproteobacteria</taxon>
        <taxon>Enterobacterales</taxon>
        <taxon>Hafniaceae</taxon>
        <taxon>Edwardsiella</taxon>
    </lineage>
</organism>
<evidence type="ECO:0000256" key="4">
    <source>
        <dbReference type="ARBA" id="ARBA00022801"/>
    </source>
</evidence>
<dbReference type="AlphaFoldDB" id="A0A376DHI6"/>
<protein>
    <recommendedName>
        <fullName evidence="3 7">Acylphosphatase</fullName>
        <ecNumber evidence="2 7">3.6.1.7</ecNumber>
    </recommendedName>
    <alternativeName>
        <fullName evidence="5 7">Acylphosphate phosphohydrolase</fullName>
    </alternativeName>
</protein>
<dbReference type="InterPro" id="IPR020456">
    <property type="entry name" value="Acylphosphatase"/>
</dbReference>
<evidence type="ECO:0000256" key="6">
    <source>
        <dbReference type="ARBA" id="ARBA00047645"/>
    </source>
</evidence>
<dbReference type="EMBL" id="CP016043">
    <property type="protein sequence ID" value="AOV97317.1"/>
    <property type="molecule type" value="Genomic_DNA"/>
</dbReference>
<reference evidence="12 14" key="2">
    <citation type="submission" date="2018-06" db="EMBL/GenBank/DDBJ databases">
        <authorList>
            <consortium name="Pathogen Informatics"/>
            <person name="Doyle S."/>
        </authorList>
    </citation>
    <scope>NUCLEOTIDE SEQUENCE [LARGE SCALE GENOMIC DNA]</scope>
    <source>
        <strain evidence="12 14">NCTC12121</strain>
    </source>
</reference>
<evidence type="ECO:0000256" key="1">
    <source>
        <dbReference type="ARBA" id="ARBA00005614"/>
    </source>
</evidence>
<dbReference type="PANTHER" id="PTHR47268">
    <property type="entry name" value="ACYLPHOSPHATASE"/>
    <property type="match status" value="1"/>
</dbReference>
<dbReference type="OrthoDB" id="5295388at2"/>
<evidence type="ECO:0000313" key="13">
    <source>
        <dbReference type="Proteomes" id="UP000175893"/>
    </source>
</evidence>
<dbReference type="GO" id="GO:0003998">
    <property type="term" value="F:acylphosphatase activity"/>
    <property type="evidence" value="ECO:0007669"/>
    <property type="project" value="UniProtKB-UniRule"/>
</dbReference>
<dbReference type="STRING" id="93378.A9798_10320"/>
<dbReference type="HAMAP" id="MF_01450">
    <property type="entry name" value="Acylphosphatase_entero"/>
    <property type="match status" value="1"/>
</dbReference>
<dbReference type="InterPro" id="IPR017968">
    <property type="entry name" value="Acylphosphatase_CS"/>
</dbReference>
<evidence type="ECO:0000256" key="9">
    <source>
        <dbReference type="RuleBase" id="RU004168"/>
    </source>
</evidence>
<evidence type="ECO:0000313" key="11">
    <source>
        <dbReference type="EMBL" id="AOV97317.1"/>
    </source>
</evidence>
<dbReference type="InterPro" id="IPR036046">
    <property type="entry name" value="Acylphosphatase-like_dom_sf"/>
</dbReference>
<evidence type="ECO:0000256" key="3">
    <source>
        <dbReference type="ARBA" id="ARBA00015991"/>
    </source>
</evidence>
<evidence type="ECO:0000256" key="5">
    <source>
        <dbReference type="ARBA" id="ARBA00032904"/>
    </source>
</evidence>
<evidence type="ECO:0000259" key="10">
    <source>
        <dbReference type="PROSITE" id="PS51160"/>
    </source>
</evidence>
<evidence type="ECO:0000256" key="2">
    <source>
        <dbReference type="ARBA" id="ARBA00012150"/>
    </source>
</evidence>
<dbReference type="EMBL" id="UFXZ01000001">
    <property type="protein sequence ID" value="STC89561.1"/>
    <property type="molecule type" value="Genomic_DNA"/>
</dbReference>
<dbReference type="Pfam" id="PF00708">
    <property type="entry name" value="Acylphosphatase"/>
    <property type="match status" value="1"/>
</dbReference>
<reference evidence="11 13" key="1">
    <citation type="submission" date="2016-06" db="EMBL/GenBank/DDBJ databases">
        <title>Complete genome sequence of Edwardsiella hoshinae ATCC 35051.</title>
        <authorList>
            <person name="Reichley S.R."/>
            <person name="Waldbieser G.C."/>
            <person name="Lawrence M.L."/>
            <person name="Griffin M.J."/>
        </authorList>
    </citation>
    <scope>NUCLEOTIDE SEQUENCE [LARGE SCALE GENOMIC DNA]</scope>
    <source>
        <strain evidence="11 13">ATCC 35051</strain>
    </source>
</reference>
<dbReference type="NCBIfam" id="NF011000">
    <property type="entry name" value="PRK14426.1"/>
    <property type="match status" value="1"/>
</dbReference>
<dbReference type="InterPro" id="IPR001792">
    <property type="entry name" value="Acylphosphatase-like_dom"/>
</dbReference>
<dbReference type="KEGG" id="eho:A9798_10320"/>
<evidence type="ECO:0000256" key="8">
    <source>
        <dbReference type="PROSITE-ProRule" id="PRU00520"/>
    </source>
</evidence>
<dbReference type="Gene3D" id="3.30.70.100">
    <property type="match status" value="1"/>
</dbReference>
<dbReference type="Proteomes" id="UP000175893">
    <property type="component" value="Chromosome"/>
</dbReference>
<feature type="active site" evidence="7 8">
    <location>
        <position position="20"/>
    </location>
</feature>
<evidence type="ECO:0000313" key="12">
    <source>
        <dbReference type="EMBL" id="STC89561.1"/>
    </source>
</evidence>
<dbReference type="PROSITE" id="PS00150">
    <property type="entry name" value="ACYLPHOSPHATASE_1"/>
    <property type="match status" value="1"/>
</dbReference>
<dbReference type="Proteomes" id="UP000255248">
    <property type="component" value="Unassembled WGS sequence"/>
</dbReference>
<sequence>MAIQCVAAYISGCVQGVGFRYATQRQAQALGVTGYALNLDDGRVEVLAEGEAAAVARLLQWLSAGGPRHAQVTRVDTEPRPPQHFPLFTIRY</sequence>
<comment type="similarity">
    <text evidence="1 7 9">Belongs to the acylphosphatase family.</text>
</comment>